<dbReference type="NCBIfam" id="TIGR04372">
    <property type="entry name" value="glycosyl_04372"/>
    <property type="match status" value="1"/>
</dbReference>
<reference evidence="1" key="1">
    <citation type="journal article" date="2014" name="Int. J. Syst. Evol. Microbiol.">
        <title>Complete genome sequence of Corynebacterium casei LMG S-19264T (=DSM 44701T), isolated from a smear-ripened cheese.</title>
        <authorList>
            <consortium name="US DOE Joint Genome Institute (JGI-PGF)"/>
            <person name="Walter F."/>
            <person name="Albersmeier A."/>
            <person name="Kalinowski J."/>
            <person name="Ruckert C."/>
        </authorList>
    </citation>
    <scope>NUCLEOTIDE SEQUENCE</scope>
    <source>
        <strain evidence="1">KCTC 42651</strain>
    </source>
</reference>
<protein>
    <submittedName>
        <fullName evidence="1">Uncharacterized protein</fullName>
    </submittedName>
</protein>
<organism evidence="1 2">
    <name type="scientific">Thalassobaculum fulvum</name>
    <dbReference type="NCBI Taxonomy" id="1633335"/>
    <lineage>
        <taxon>Bacteria</taxon>
        <taxon>Pseudomonadati</taxon>
        <taxon>Pseudomonadota</taxon>
        <taxon>Alphaproteobacteria</taxon>
        <taxon>Rhodospirillales</taxon>
        <taxon>Thalassobaculaceae</taxon>
        <taxon>Thalassobaculum</taxon>
    </lineage>
</organism>
<comment type="caution">
    <text evidence="1">The sequence shown here is derived from an EMBL/GenBank/DDBJ whole genome shotgun (WGS) entry which is preliminary data.</text>
</comment>
<dbReference type="InterPro" id="IPR030808">
    <property type="entry name" value="Glycosyl_04372"/>
</dbReference>
<name>A0A919CSH7_9PROT</name>
<accession>A0A919CSH7</accession>
<gene>
    <name evidence="1" type="ORF">GCM10017083_40230</name>
</gene>
<dbReference type="SUPFAM" id="SSF53756">
    <property type="entry name" value="UDP-Glycosyltransferase/glycogen phosphorylase"/>
    <property type="match status" value="1"/>
</dbReference>
<dbReference type="Proteomes" id="UP000630353">
    <property type="component" value="Unassembled WGS sequence"/>
</dbReference>
<dbReference type="RefSeq" id="WP_189992980.1">
    <property type="nucleotide sequence ID" value="NZ_BMZS01000010.1"/>
</dbReference>
<evidence type="ECO:0000313" key="2">
    <source>
        <dbReference type="Proteomes" id="UP000630353"/>
    </source>
</evidence>
<sequence length="425" mass="47596">MTDWRSGPRPDAATFERDMRARFVTRENLERLFRLVMPHLLPDGPTLVYILTQSDRIGHLTLEPQILKTLYGDRYRRIVVLTPSLNRPGANARVPECLGDRFVWVETDDEVIAAMGFVDGGVADLQRIHLLLQSPRLMFVDFWRRVVGGVRPTVLQLSDAIREDGHRQLRSIGIDPDAPFAFFHMRTMKYLEGLTHHGHRTAPIDSYAPSIRRILDAGYQVVRIGEPGLEPAGWMGDGYVSLPDALPGLAPHERAVDLAVLADAAFGTAQNSGPIWVAAAFGTPTLRTNTPFEHLNLPYNRDLSLFKRYRDGATGRLLRYAEILDARLPALFRDADFEARGIELVANDAHQIDAATGEFLTMLGGAPCRLPAGKHRRFLELGAAYERSVQADAWFREENLDFYGYAHPFGEVSAALLDGMPQFLD</sequence>
<keyword evidence="2" id="KW-1185">Reference proteome</keyword>
<dbReference type="AlphaFoldDB" id="A0A919CSH7"/>
<proteinExistence type="predicted"/>
<reference evidence="1" key="2">
    <citation type="submission" date="2020-09" db="EMBL/GenBank/DDBJ databases">
        <authorList>
            <person name="Sun Q."/>
            <person name="Kim S."/>
        </authorList>
    </citation>
    <scope>NUCLEOTIDE SEQUENCE</scope>
    <source>
        <strain evidence="1">KCTC 42651</strain>
    </source>
</reference>
<dbReference type="EMBL" id="BMZS01000010">
    <property type="protein sequence ID" value="GHD58002.1"/>
    <property type="molecule type" value="Genomic_DNA"/>
</dbReference>
<evidence type="ECO:0000313" key="1">
    <source>
        <dbReference type="EMBL" id="GHD58002.1"/>
    </source>
</evidence>